<reference evidence="2 3" key="1">
    <citation type="submission" date="2014-03" db="EMBL/GenBank/DDBJ databases">
        <title>Draft genome of the hookworm Oesophagostomum dentatum.</title>
        <authorList>
            <person name="Mitreva M."/>
        </authorList>
    </citation>
    <scope>NUCLEOTIDE SEQUENCE [LARGE SCALE GENOMIC DNA]</scope>
    <source>
        <strain evidence="2 3">OD-Hann</strain>
    </source>
</reference>
<protein>
    <submittedName>
        <fullName evidence="2">Uncharacterized protein</fullName>
    </submittedName>
</protein>
<gene>
    <name evidence="2" type="ORF">OESDEN_08123</name>
</gene>
<feature type="chain" id="PRO_5002082950" evidence="1">
    <location>
        <begin position="23"/>
        <end position="220"/>
    </location>
</feature>
<dbReference type="EMBL" id="KN551648">
    <property type="protein sequence ID" value="KHJ91999.1"/>
    <property type="molecule type" value="Genomic_DNA"/>
</dbReference>
<organism evidence="2 3">
    <name type="scientific">Oesophagostomum dentatum</name>
    <name type="common">Nodular worm</name>
    <dbReference type="NCBI Taxonomy" id="61180"/>
    <lineage>
        <taxon>Eukaryota</taxon>
        <taxon>Metazoa</taxon>
        <taxon>Ecdysozoa</taxon>
        <taxon>Nematoda</taxon>
        <taxon>Chromadorea</taxon>
        <taxon>Rhabditida</taxon>
        <taxon>Rhabditina</taxon>
        <taxon>Rhabditomorpha</taxon>
        <taxon>Strongyloidea</taxon>
        <taxon>Strongylidae</taxon>
        <taxon>Oesophagostomum</taxon>
    </lineage>
</organism>
<evidence type="ECO:0000313" key="2">
    <source>
        <dbReference type="EMBL" id="KHJ91999.1"/>
    </source>
</evidence>
<keyword evidence="1" id="KW-0732">Signal</keyword>
<keyword evidence="3" id="KW-1185">Reference proteome</keyword>
<evidence type="ECO:0000313" key="3">
    <source>
        <dbReference type="Proteomes" id="UP000053660"/>
    </source>
</evidence>
<name>A0A0B1T439_OESDE</name>
<evidence type="ECO:0000256" key="1">
    <source>
        <dbReference type="SAM" id="SignalP"/>
    </source>
</evidence>
<proteinExistence type="predicted"/>
<dbReference type="Proteomes" id="UP000053660">
    <property type="component" value="Unassembled WGS sequence"/>
</dbReference>
<dbReference type="OrthoDB" id="5873021at2759"/>
<accession>A0A0B1T439</accession>
<dbReference type="AlphaFoldDB" id="A0A0B1T439"/>
<sequence>MNRPHLLLLALWALAISAQVVTFEKPSGPDSQHTAQELVPTTAVDDLQGDLQIQEWMRELRRVKRAPTRSEYRECCTVRKSMRRKLPGDCVYHCEKSVVQRLLRSRSKFEPSPEALRFFGGLLHALAVPVQLPKHEEDGEIPPAFYDLRGGAVAFAKENFLVLNLEEPIAEMPKIGCTTGASGIAGFRCNACLDVLPRRALPGAAEASQSEKSQILPDPR</sequence>
<feature type="signal peptide" evidence="1">
    <location>
        <begin position="1"/>
        <end position="22"/>
    </location>
</feature>